<keyword evidence="2" id="KW-1185">Reference proteome</keyword>
<protein>
    <submittedName>
        <fullName evidence="1">Nucleotidyltransferase family protein</fullName>
    </submittedName>
</protein>
<accession>A0ABS5LBA0</accession>
<dbReference type="InterPro" id="IPR009267">
    <property type="entry name" value="NTP_transf_6"/>
</dbReference>
<comment type="caution">
    <text evidence="1">The sequence shown here is derived from an EMBL/GenBank/DDBJ whole genome shotgun (WGS) entry which is preliminary data.</text>
</comment>
<dbReference type="RefSeq" id="WP_211556655.1">
    <property type="nucleotide sequence ID" value="NZ_JAGVRK010000001.1"/>
</dbReference>
<sequence length="181" mass="21093">MNEKEIIAHIEEDLWMMHVLETVQLLKLPDWWICAGFVRSKVWDVLHGFSEKTVLPDVDVIYYDHRFQNEAIEKELERKLFSLSPEIPWSVKNQARMHRKNKMDPYTDSVDAMSKFPETATAIGVTLNHDGRAILAAPHSIEDLVRMQVKATPYFVNSAVYKKRVIEKDWAAVWPMVKVTL</sequence>
<organism evidence="1 2">
    <name type="scientific">Metabacillus flavus</name>
    <dbReference type="NCBI Taxonomy" id="2823519"/>
    <lineage>
        <taxon>Bacteria</taxon>
        <taxon>Bacillati</taxon>
        <taxon>Bacillota</taxon>
        <taxon>Bacilli</taxon>
        <taxon>Bacillales</taxon>
        <taxon>Bacillaceae</taxon>
        <taxon>Metabacillus</taxon>
    </lineage>
</organism>
<reference evidence="1 2" key="1">
    <citation type="submission" date="2021-04" db="EMBL/GenBank/DDBJ databases">
        <title>Metabacillus sp. strain KIGAM252 whole genome sequence.</title>
        <authorList>
            <person name="Seo M.-J."/>
            <person name="Cho E.-S."/>
            <person name="Hwang C.Y."/>
            <person name="Yoon D.J."/>
        </authorList>
    </citation>
    <scope>NUCLEOTIDE SEQUENCE [LARGE SCALE GENOMIC DNA]</scope>
    <source>
        <strain evidence="1 2">KIGAM252</strain>
    </source>
</reference>
<proteinExistence type="predicted"/>
<evidence type="ECO:0000313" key="2">
    <source>
        <dbReference type="Proteomes" id="UP000682403"/>
    </source>
</evidence>
<dbReference type="PANTHER" id="PTHR39166:SF1">
    <property type="entry name" value="BLL1166 PROTEIN"/>
    <property type="match status" value="1"/>
</dbReference>
<dbReference type="Proteomes" id="UP000682403">
    <property type="component" value="Unassembled WGS sequence"/>
</dbReference>
<name>A0ABS5LBA0_9BACI</name>
<gene>
    <name evidence="1" type="ORF">J9317_04440</name>
</gene>
<dbReference type="PANTHER" id="PTHR39166">
    <property type="entry name" value="BLL1166 PROTEIN"/>
    <property type="match status" value="1"/>
</dbReference>
<dbReference type="EMBL" id="JAGVRK010000001">
    <property type="protein sequence ID" value="MBS2968005.1"/>
    <property type="molecule type" value="Genomic_DNA"/>
</dbReference>
<dbReference type="Pfam" id="PF06042">
    <property type="entry name" value="NTP_transf_6"/>
    <property type="match status" value="1"/>
</dbReference>
<evidence type="ECO:0000313" key="1">
    <source>
        <dbReference type="EMBL" id="MBS2968005.1"/>
    </source>
</evidence>